<organism evidence="5 6">
    <name type="scientific">Trichostrongylus colubriformis</name>
    <name type="common">Black scour worm</name>
    <dbReference type="NCBI Taxonomy" id="6319"/>
    <lineage>
        <taxon>Eukaryota</taxon>
        <taxon>Metazoa</taxon>
        <taxon>Ecdysozoa</taxon>
        <taxon>Nematoda</taxon>
        <taxon>Chromadorea</taxon>
        <taxon>Rhabditida</taxon>
        <taxon>Rhabditina</taxon>
        <taxon>Rhabditomorpha</taxon>
        <taxon>Strongyloidea</taxon>
        <taxon>Trichostrongylidae</taxon>
        <taxon>Trichostrongylus</taxon>
    </lineage>
</organism>
<evidence type="ECO:0000313" key="6">
    <source>
        <dbReference type="Proteomes" id="UP001331761"/>
    </source>
</evidence>
<reference evidence="5 6" key="1">
    <citation type="submission" date="2019-10" db="EMBL/GenBank/DDBJ databases">
        <title>Assembly and Annotation for the nematode Trichostrongylus colubriformis.</title>
        <authorList>
            <person name="Martin J."/>
        </authorList>
    </citation>
    <scope>NUCLEOTIDE SEQUENCE [LARGE SCALE GENOMIC DNA]</scope>
    <source>
        <strain evidence="5">G859</strain>
        <tissue evidence="5">Whole worm</tissue>
    </source>
</reference>
<dbReference type="Proteomes" id="UP001331761">
    <property type="component" value="Unassembled WGS sequence"/>
</dbReference>
<name>A0AAN8FQD4_TRICO</name>
<protein>
    <recommendedName>
        <fullName evidence="2">polynucleotide adenylyltransferase</fullName>
        <ecNumber evidence="2">2.7.7.19</ecNumber>
    </recommendedName>
</protein>
<dbReference type="InterPro" id="IPR012937">
    <property type="entry name" value="TET5"/>
</dbReference>
<dbReference type="Pfam" id="PF07984">
    <property type="entry name" value="NTP_transf_7"/>
    <property type="match status" value="1"/>
</dbReference>
<dbReference type="EC" id="2.7.7.19" evidence="2"/>
<dbReference type="GO" id="GO:0003723">
    <property type="term" value="F:RNA binding"/>
    <property type="evidence" value="ECO:0007669"/>
    <property type="project" value="TreeGrafter"/>
</dbReference>
<dbReference type="GO" id="GO:0048255">
    <property type="term" value="P:mRNA stabilization"/>
    <property type="evidence" value="ECO:0007669"/>
    <property type="project" value="TreeGrafter"/>
</dbReference>
<comment type="catalytic activity">
    <reaction evidence="4">
        <text>RNA(n) + ATP = RNA(n)-3'-adenine ribonucleotide + diphosphate</text>
        <dbReference type="Rhea" id="RHEA:11332"/>
        <dbReference type="Rhea" id="RHEA-COMP:14527"/>
        <dbReference type="Rhea" id="RHEA-COMP:17347"/>
        <dbReference type="ChEBI" id="CHEBI:30616"/>
        <dbReference type="ChEBI" id="CHEBI:33019"/>
        <dbReference type="ChEBI" id="CHEBI:140395"/>
        <dbReference type="ChEBI" id="CHEBI:173115"/>
        <dbReference type="EC" id="2.7.7.19"/>
    </reaction>
    <physiologicalReaction direction="left-to-right" evidence="4">
        <dbReference type="Rhea" id="RHEA:11333"/>
    </physiologicalReaction>
</comment>
<evidence type="ECO:0000313" key="5">
    <source>
        <dbReference type="EMBL" id="KAK5974158.1"/>
    </source>
</evidence>
<evidence type="ECO:0000256" key="1">
    <source>
        <dbReference type="ARBA" id="ARBA00007631"/>
    </source>
</evidence>
<dbReference type="EMBL" id="WIXE01014611">
    <property type="protein sequence ID" value="KAK5974158.1"/>
    <property type="molecule type" value="Genomic_DNA"/>
</dbReference>
<dbReference type="AlphaFoldDB" id="A0AAN8FQD4"/>
<dbReference type="GO" id="GO:1990817">
    <property type="term" value="F:poly(A) RNA polymerase activity"/>
    <property type="evidence" value="ECO:0007669"/>
    <property type="project" value="UniProtKB-EC"/>
</dbReference>
<evidence type="ECO:0000256" key="3">
    <source>
        <dbReference type="ARBA" id="ARBA00022679"/>
    </source>
</evidence>
<keyword evidence="3" id="KW-0808">Transferase</keyword>
<evidence type="ECO:0000256" key="4">
    <source>
        <dbReference type="ARBA" id="ARBA00047933"/>
    </source>
</evidence>
<dbReference type="PANTHER" id="PTHR12974">
    <property type="entry name" value="PRION-LIKE- Q/N-RICH -DOMAIN-BEARING PROTEIN PROTEIN 44"/>
    <property type="match status" value="1"/>
</dbReference>
<gene>
    <name evidence="5" type="ORF">GCK32_019415</name>
</gene>
<sequence length="112" mass="12469">MEKAQKRRDAKGNVVWVASGNVWRLIDRLRTVLNETVEIHGKGNFPTISARLIDIISCVREKLRQAGMPPKSVKLNGGAASHVASADDFSYADLDLIFPMEVENSDSFDKVR</sequence>
<proteinExistence type="inferred from homology"/>
<evidence type="ECO:0000256" key="2">
    <source>
        <dbReference type="ARBA" id="ARBA00012388"/>
    </source>
</evidence>
<comment type="similarity">
    <text evidence="1">Belongs to the TENT family.</text>
</comment>
<dbReference type="PANTHER" id="PTHR12974:SF36">
    <property type="entry name" value="POLYNUCLEOTIDE ADENYLYLTRANSFERASE"/>
    <property type="match status" value="1"/>
</dbReference>
<keyword evidence="6" id="KW-1185">Reference proteome</keyword>
<comment type="caution">
    <text evidence="5">The sequence shown here is derived from an EMBL/GenBank/DDBJ whole genome shotgun (WGS) entry which is preliminary data.</text>
</comment>
<accession>A0AAN8FQD4</accession>
<feature type="non-terminal residue" evidence="5">
    <location>
        <position position="112"/>
    </location>
</feature>